<dbReference type="HOGENOM" id="CLU_009583_0_0_9"/>
<evidence type="ECO:0000259" key="1">
    <source>
        <dbReference type="Pfam" id="PF00534"/>
    </source>
</evidence>
<accession>G5GFV3</accession>
<evidence type="ECO:0000259" key="2">
    <source>
        <dbReference type="Pfam" id="PF13439"/>
    </source>
</evidence>
<gene>
    <name evidence="3" type="ORF">HMPREF9333_00442</name>
</gene>
<name>G5GFV3_9FIRM</name>
<dbReference type="STRING" id="679200.HMPREF9333_00442"/>
<dbReference type="PANTHER" id="PTHR12526">
    <property type="entry name" value="GLYCOSYLTRANSFERASE"/>
    <property type="match status" value="1"/>
</dbReference>
<feature type="domain" description="Glycosyltransferase subfamily 4-like N-terminal" evidence="2">
    <location>
        <begin position="13"/>
        <end position="170"/>
    </location>
</feature>
<dbReference type="InterPro" id="IPR028098">
    <property type="entry name" value="Glyco_trans_4-like_N"/>
</dbReference>
<feature type="domain" description="Glycosyl transferase family 1" evidence="1">
    <location>
        <begin position="185"/>
        <end position="347"/>
    </location>
</feature>
<dbReference type="EMBL" id="ACZL01000009">
    <property type="protein sequence ID" value="EHI56377.1"/>
    <property type="molecule type" value="Genomic_DNA"/>
</dbReference>
<dbReference type="PANTHER" id="PTHR12526:SF630">
    <property type="entry name" value="GLYCOSYLTRANSFERASE"/>
    <property type="match status" value="1"/>
</dbReference>
<dbReference type="Pfam" id="PF00534">
    <property type="entry name" value="Glycos_transf_1"/>
    <property type="match status" value="1"/>
</dbReference>
<evidence type="ECO:0008006" key="5">
    <source>
        <dbReference type="Google" id="ProtNLM"/>
    </source>
</evidence>
<reference evidence="3 4" key="1">
    <citation type="submission" date="2011-08" db="EMBL/GenBank/DDBJ databases">
        <title>The Genome Sequence of Johnsonella ignava ATCC 51276.</title>
        <authorList>
            <consortium name="The Broad Institute Genome Sequencing Platform"/>
            <person name="Earl A."/>
            <person name="Ward D."/>
            <person name="Feldgarden M."/>
            <person name="Gevers D."/>
            <person name="Izard J."/>
            <person name="Blanton J.M."/>
            <person name="Baranova O.V."/>
            <person name="Dewhirst F.E."/>
            <person name="Young S.K."/>
            <person name="Zeng Q."/>
            <person name="Gargeya S."/>
            <person name="Fitzgerald M."/>
            <person name="Haas B."/>
            <person name="Abouelleil A."/>
            <person name="Alvarado L."/>
            <person name="Arachchi H.M."/>
            <person name="Berlin A."/>
            <person name="Brown A."/>
            <person name="Chapman S.B."/>
            <person name="Chen Z."/>
            <person name="Dunbar C."/>
            <person name="Freedman E."/>
            <person name="Gearin G."/>
            <person name="Gellesch M."/>
            <person name="Goldberg J."/>
            <person name="Griggs A."/>
            <person name="Gujja S."/>
            <person name="Heiman D."/>
            <person name="Howarth C."/>
            <person name="Larson L."/>
            <person name="Lui A."/>
            <person name="MacDonald P.J.P."/>
            <person name="Montmayeur A."/>
            <person name="Murphy C."/>
            <person name="Neiman D."/>
            <person name="Pearson M."/>
            <person name="Priest M."/>
            <person name="Roberts A."/>
            <person name="Saif S."/>
            <person name="Shea T."/>
            <person name="Shenoy N."/>
            <person name="Sisk P."/>
            <person name="Stolte C."/>
            <person name="Sykes S."/>
            <person name="Wortman J."/>
            <person name="Nusbaum C."/>
            <person name="Birren B."/>
        </authorList>
    </citation>
    <scope>NUCLEOTIDE SEQUENCE [LARGE SCALE GENOMIC DNA]</scope>
    <source>
        <strain evidence="3 4">ATCC 51276</strain>
    </source>
</reference>
<dbReference type="RefSeq" id="WP_005539506.1">
    <property type="nucleotide sequence ID" value="NZ_JH378829.1"/>
</dbReference>
<dbReference type="GO" id="GO:0016757">
    <property type="term" value="F:glycosyltransferase activity"/>
    <property type="evidence" value="ECO:0007669"/>
    <property type="project" value="InterPro"/>
</dbReference>
<sequence length="372" mass="43088">MKIDFYISSLSSGGAEHVMANLARYFAAGDNEVNLISYEKRPQFYNIDKNVNVIKYNNKAKNRFFLSLFVEVFRDIRDTVRRLKKGKPQVAVSFLSRCNIMLIIAGIFSKSRIVVCDRNYLLKEYPGYIFTISCFFYRFADAVIVQTHEVKKTYPKYLQNKIFVLENPLDFKELELQCIKEDTKNSDENDIKRENTVLSVGRLEKQKDFKTLINAFKKTAAKFPDWKLKIFGQGCMKKELEAYIKNIGMCDRIKLCGVTHTPFFEMKKAGIFVLSSFYEGFPNVLCEAMYAKTPCVSTRCKCGPSDIIKDAVNGYLVDIGDEVKMAEKMEFLMGNGEERKTMGERAFESVKYLDINRVFLRWDKVLHKIVDL</sequence>
<protein>
    <recommendedName>
        <fullName evidence="5">Glycosyl transferase family 1 domain-containing protein</fullName>
    </recommendedName>
</protein>
<evidence type="ECO:0000313" key="4">
    <source>
        <dbReference type="Proteomes" id="UP000003011"/>
    </source>
</evidence>
<dbReference type="CDD" id="cd03820">
    <property type="entry name" value="GT4_AmsD-like"/>
    <property type="match status" value="1"/>
</dbReference>
<dbReference type="AlphaFoldDB" id="G5GFV3"/>
<dbReference type="OrthoDB" id="9787617at2"/>
<dbReference type="SUPFAM" id="SSF53756">
    <property type="entry name" value="UDP-Glycosyltransferase/glycogen phosphorylase"/>
    <property type="match status" value="1"/>
</dbReference>
<organism evidence="3 4">
    <name type="scientific">Johnsonella ignava ATCC 51276</name>
    <dbReference type="NCBI Taxonomy" id="679200"/>
    <lineage>
        <taxon>Bacteria</taxon>
        <taxon>Bacillati</taxon>
        <taxon>Bacillota</taxon>
        <taxon>Clostridia</taxon>
        <taxon>Lachnospirales</taxon>
        <taxon>Lachnospiraceae</taxon>
        <taxon>Johnsonella</taxon>
    </lineage>
</organism>
<dbReference type="Pfam" id="PF13439">
    <property type="entry name" value="Glyco_transf_4"/>
    <property type="match status" value="1"/>
</dbReference>
<evidence type="ECO:0000313" key="3">
    <source>
        <dbReference type="EMBL" id="EHI56377.1"/>
    </source>
</evidence>
<keyword evidence="4" id="KW-1185">Reference proteome</keyword>
<dbReference type="Gene3D" id="3.40.50.2000">
    <property type="entry name" value="Glycogen Phosphorylase B"/>
    <property type="match status" value="2"/>
</dbReference>
<dbReference type="InterPro" id="IPR001296">
    <property type="entry name" value="Glyco_trans_1"/>
</dbReference>
<comment type="caution">
    <text evidence="3">The sequence shown here is derived from an EMBL/GenBank/DDBJ whole genome shotgun (WGS) entry which is preliminary data.</text>
</comment>
<proteinExistence type="predicted"/>
<dbReference type="eggNOG" id="COG0438">
    <property type="taxonomic scope" value="Bacteria"/>
</dbReference>
<dbReference type="Proteomes" id="UP000003011">
    <property type="component" value="Unassembled WGS sequence"/>
</dbReference>